<dbReference type="Pfam" id="PF02458">
    <property type="entry name" value="Transferase"/>
    <property type="match status" value="1"/>
</dbReference>
<evidence type="ECO:0000256" key="3">
    <source>
        <dbReference type="ARBA" id="ARBA00023315"/>
    </source>
</evidence>
<dbReference type="InterPro" id="IPR050317">
    <property type="entry name" value="Plant_Fungal_Acyltransferase"/>
</dbReference>
<evidence type="ECO:0008006" key="6">
    <source>
        <dbReference type="Google" id="ProtNLM"/>
    </source>
</evidence>
<comment type="similarity">
    <text evidence="1">Belongs to the plant acyltransferase family.</text>
</comment>
<dbReference type="PANTHER" id="PTHR31642">
    <property type="entry name" value="TRICHOTHECENE 3-O-ACETYLTRANSFERASE"/>
    <property type="match status" value="1"/>
</dbReference>
<dbReference type="AlphaFoldDB" id="A0AAE1MFG7"/>
<organism evidence="4 5">
    <name type="scientific">Acacia crassicarpa</name>
    <name type="common">northern wattle</name>
    <dbReference type="NCBI Taxonomy" id="499986"/>
    <lineage>
        <taxon>Eukaryota</taxon>
        <taxon>Viridiplantae</taxon>
        <taxon>Streptophyta</taxon>
        <taxon>Embryophyta</taxon>
        <taxon>Tracheophyta</taxon>
        <taxon>Spermatophyta</taxon>
        <taxon>Magnoliopsida</taxon>
        <taxon>eudicotyledons</taxon>
        <taxon>Gunneridae</taxon>
        <taxon>Pentapetalae</taxon>
        <taxon>rosids</taxon>
        <taxon>fabids</taxon>
        <taxon>Fabales</taxon>
        <taxon>Fabaceae</taxon>
        <taxon>Caesalpinioideae</taxon>
        <taxon>mimosoid clade</taxon>
        <taxon>Acacieae</taxon>
        <taxon>Acacia</taxon>
    </lineage>
</organism>
<sequence length="462" mass="51488">MNKPMVRIKGSYLVRPCEATWVGTMALSEWDQIDCLTHVPVIFFYRPANTWLSPPSAIADTLKHSLSRALVPFYPLAGRLQWIGNGRLQLQCNAMGAQFIEAECDSSLDELCDSSLSFQPNSLFPSIDYSLPIHEIPVCFAQLIKFKCGGIGIALAFSHAVVDGPAAIHMVYEWARLARGEPLQTPPFLDRSVFRAGQPPLTSPPPSLDDYPEYKNPPLLLGQMDNSEERKKKTTMAMLRITKSQVEQLRKMANDNKPIMARGFTRFETICGYIWRIACKARGLKKKQPTVSAISVDSRNCMRPQLPREYFGNANFNVTAQSVVGDLTSKPLGFAASKVREAIEKVTSEYVRSSIELLKNQKDLTKFQDINKEEGAFYGNPNIEIVSWLTLPLYGFDFGWGKEQYMGLGSHGTEGNFVLLPGIEGDGSVIVAMCLQEAHMNAFKKHFYGDIISTTIGLRAAL</sequence>
<protein>
    <recommendedName>
        <fullName evidence="6">Spermidine hydroxycinnamoyl transferase</fullName>
    </recommendedName>
</protein>
<evidence type="ECO:0000256" key="1">
    <source>
        <dbReference type="ARBA" id="ARBA00009861"/>
    </source>
</evidence>
<evidence type="ECO:0000256" key="2">
    <source>
        <dbReference type="ARBA" id="ARBA00022679"/>
    </source>
</evidence>
<dbReference type="FunFam" id="3.30.559.10:FF:000008">
    <property type="entry name" value="Tryptamine hydroxycinnamoyl transferase"/>
    <property type="match status" value="1"/>
</dbReference>
<dbReference type="EMBL" id="JAWXYG010000008">
    <property type="protein sequence ID" value="KAK4265507.1"/>
    <property type="molecule type" value="Genomic_DNA"/>
</dbReference>
<dbReference type="PANTHER" id="PTHR31642:SF324">
    <property type="entry name" value="SPERMIDINE HYDROXYCINNAMOYL TRANSFERASE"/>
    <property type="match status" value="1"/>
</dbReference>
<dbReference type="Proteomes" id="UP001293593">
    <property type="component" value="Unassembled WGS sequence"/>
</dbReference>
<evidence type="ECO:0000313" key="5">
    <source>
        <dbReference type="Proteomes" id="UP001293593"/>
    </source>
</evidence>
<evidence type="ECO:0000313" key="4">
    <source>
        <dbReference type="EMBL" id="KAK4265507.1"/>
    </source>
</evidence>
<keyword evidence="5" id="KW-1185">Reference proteome</keyword>
<dbReference type="InterPro" id="IPR023213">
    <property type="entry name" value="CAT-like_dom_sf"/>
</dbReference>
<keyword evidence="3" id="KW-0012">Acyltransferase</keyword>
<keyword evidence="2" id="KW-0808">Transferase</keyword>
<comment type="caution">
    <text evidence="4">The sequence shown here is derived from an EMBL/GenBank/DDBJ whole genome shotgun (WGS) entry which is preliminary data.</text>
</comment>
<gene>
    <name evidence="4" type="ORF">QN277_026554</name>
</gene>
<dbReference type="Gene3D" id="3.30.559.10">
    <property type="entry name" value="Chloramphenicol acetyltransferase-like domain"/>
    <property type="match status" value="2"/>
</dbReference>
<proteinExistence type="inferred from homology"/>
<dbReference type="GO" id="GO:0016747">
    <property type="term" value="F:acyltransferase activity, transferring groups other than amino-acyl groups"/>
    <property type="evidence" value="ECO:0007669"/>
    <property type="project" value="TreeGrafter"/>
</dbReference>
<reference evidence="4" key="1">
    <citation type="submission" date="2023-10" db="EMBL/GenBank/DDBJ databases">
        <title>Chromosome-level genome of the transformable northern wattle, Acacia crassicarpa.</title>
        <authorList>
            <person name="Massaro I."/>
            <person name="Sinha N.R."/>
            <person name="Poethig S."/>
            <person name="Leichty A.R."/>
        </authorList>
    </citation>
    <scope>NUCLEOTIDE SEQUENCE</scope>
    <source>
        <strain evidence="4">Acra3RX</strain>
        <tissue evidence="4">Leaf</tissue>
    </source>
</reference>
<accession>A0AAE1MFG7</accession>
<name>A0AAE1MFG7_9FABA</name>